<dbReference type="Pfam" id="PF01603">
    <property type="entry name" value="B56"/>
    <property type="match status" value="2"/>
</dbReference>
<dbReference type="InterPro" id="IPR011989">
    <property type="entry name" value="ARM-like"/>
</dbReference>
<evidence type="ECO:0000313" key="3">
    <source>
        <dbReference type="EMBL" id="KAG6735851.1"/>
    </source>
</evidence>
<feature type="compositionally biased region" description="Polar residues" evidence="2">
    <location>
        <begin position="28"/>
        <end position="39"/>
    </location>
</feature>
<evidence type="ECO:0000313" key="4">
    <source>
        <dbReference type="Proteomes" id="UP000886885"/>
    </source>
</evidence>
<comment type="similarity">
    <text evidence="1">Belongs to the phosphatase 2A regulatory subunit.</text>
</comment>
<dbReference type="Gene3D" id="1.25.10.10">
    <property type="entry name" value="Leucine-rich Repeat Variant"/>
    <property type="match status" value="1"/>
</dbReference>
<comment type="caution">
    <text evidence="3">The sequence shown here is derived from an EMBL/GenBank/DDBJ whole genome shotgun (WGS) entry which is preliminary data.</text>
</comment>
<proteinExistence type="inferred from homology"/>
<accession>A0A8X7XP55</accession>
<comment type="function">
    <text evidence="1">The B regulatory subunit might modulate substrate selectivity and catalytic activity, and also might direct the localization of the catalytic enzyme to a particular subcellular compartment.</text>
</comment>
<name>A0A8X7XP55_POPTO</name>
<dbReference type="OrthoDB" id="10264446at2759"/>
<dbReference type="PIRSF" id="PIRSF028043">
    <property type="entry name" value="PP2A_B56"/>
    <property type="match status" value="1"/>
</dbReference>
<reference evidence="3" key="1">
    <citation type="journal article" date="2020" name="bioRxiv">
        <title>Hybrid origin of Populus tomentosa Carr. identified through genome sequencing and phylogenomic analysis.</title>
        <authorList>
            <person name="An X."/>
            <person name="Gao K."/>
            <person name="Chen Z."/>
            <person name="Li J."/>
            <person name="Yang X."/>
            <person name="Yang X."/>
            <person name="Zhou J."/>
            <person name="Guo T."/>
            <person name="Zhao T."/>
            <person name="Huang S."/>
            <person name="Miao D."/>
            <person name="Khan W.U."/>
            <person name="Rao P."/>
            <person name="Ye M."/>
            <person name="Lei B."/>
            <person name="Liao W."/>
            <person name="Wang J."/>
            <person name="Ji L."/>
            <person name="Li Y."/>
            <person name="Guo B."/>
            <person name="Mustafa N.S."/>
            <person name="Li S."/>
            <person name="Yun Q."/>
            <person name="Keller S.R."/>
            <person name="Mao J."/>
            <person name="Zhang R."/>
            <person name="Strauss S.H."/>
        </authorList>
    </citation>
    <scope>NUCLEOTIDE SEQUENCE</scope>
    <source>
        <strain evidence="3">GM15</strain>
        <tissue evidence="3">Leaf</tissue>
    </source>
</reference>
<dbReference type="FunFam" id="1.25.10.10:FF:000331">
    <property type="entry name" value="Phosphoprotein phosphatase, putative"/>
    <property type="match status" value="1"/>
</dbReference>
<dbReference type="InterPro" id="IPR016024">
    <property type="entry name" value="ARM-type_fold"/>
</dbReference>
<dbReference type="PANTHER" id="PTHR10257:SF31">
    <property type="entry name" value="SERINE_THREONINE PROTEIN PHOSPHATASE 2A 57 KDA REGULATORY SUBUNIT B' KAPPA ISOFORM"/>
    <property type="match status" value="1"/>
</dbReference>
<protein>
    <recommendedName>
        <fullName evidence="1">Serine/threonine protein phosphatase 2A regulatory subunit</fullName>
    </recommendedName>
</protein>
<sequence length="541" mass="61839">MLKQILSKIPRKFPKSDPLDSTGIDCGNDSTCSGPPTNGGNSFSSRLNVVKRVSSAVFPASIMAGMEAVDPHLSFKDVSNLQKQNLFVSKLNLCCEVSDCSDPDKNAVQQDLKHQVLIDLVDFVSSGSAKFTEPAIAAICKMCANNLFRVFPPKYRTVNTGGETEDEEPMFDPAWSHLQSVYDLLLRFVSSVDAKAAKKHVDHAFILRLLELFDSVDPRERDCLKTILHRIYGKFMVHRPFIRKAVSNIIYHFVFETERHNGIAELLEIFGSVISGFALPLKEEHKIFLWRALIPLHKPKSVGIYHQQLTYCVVQFIEKDPRLTSPVIKGLLKYWPVTNSQKELMFISELEEILEMTGMDEFQKIMVPLFRRIRCCLNSSHYQCRTAFLITCFSWIIVSAIRKIFKALPLAPFTKMTTIMSLLSPFQVAERAHLLWNNERILKLIEHNRHVIVPLVFSALEQNTQNHWNQSVLIQTQHIRKMFCEMDEELVLACQRKLEEQDSLSSVEAEKRRLTWERLENAADLQPRADNILPVSCSVTC</sequence>
<dbReference type="GO" id="GO:0000159">
    <property type="term" value="C:protein phosphatase type 2A complex"/>
    <property type="evidence" value="ECO:0007669"/>
    <property type="project" value="UniProtKB-UniRule"/>
</dbReference>
<evidence type="ECO:0000256" key="2">
    <source>
        <dbReference type="SAM" id="MobiDB-lite"/>
    </source>
</evidence>
<dbReference type="EMBL" id="JAAWWB010001633">
    <property type="protein sequence ID" value="KAG6735851.1"/>
    <property type="molecule type" value="Genomic_DNA"/>
</dbReference>
<dbReference type="AlphaFoldDB" id="A0A8X7XP55"/>
<feature type="region of interest" description="Disordered" evidence="2">
    <location>
        <begin position="9"/>
        <end position="39"/>
    </location>
</feature>
<dbReference type="SUPFAM" id="SSF48371">
    <property type="entry name" value="ARM repeat"/>
    <property type="match status" value="2"/>
</dbReference>
<keyword evidence="4" id="KW-1185">Reference proteome</keyword>
<evidence type="ECO:0000256" key="1">
    <source>
        <dbReference type="PIRNR" id="PIRNR028043"/>
    </source>
</evidence>
<dbReference type="PANTHER" id="PTHR10257">
    <property type="entry name" value="SERINE/THREONINE PROTEIN PHOSPHATASE 2A PP2A REGULATORY SUBUNIT B"/>
    <property type="match status" value="1"/>
</dbReference>
<dbReference type="Proteomes" id="UP000886885">
    <property type="component" value="Unassembled WGS sequence"/>
</dbReference>
<organism evidence="3 4">
    <name type="scientific">Populus tomentosa</name>
    <name type="common">Chinese white poplar</name>
    <dbReference type="NCBI Taxonomy" id="118781"/>
    <lineage>
        <taxon>Eukaryota</taxon>
        <taxon>Viridiplantae</taxon>
        <taxon>Streptophyta</taxon>
        <taxon>Embryophyta</taxon>
        <taxon>Tracheophyta</taxon>
        <taxon>Spermatophyta</taxon>
        <taxon>Magnoliopsida</taxon>
        <taxon>eudicotyledons</taxon>
        <taxon>Gunneridae</taxon>
        <taxon>Pentapetalae</taxon>
        <taxon>rosids</taxon>
        <taxon>fabids</taxon>
        <taxon>Malpighiales</taxon>
        <taxon>Salicaceae</taxon>
        <taxon>Saliceae</taxon>
        <taxon>Populus</taxon>
    </lineage>
</organism>
<dbReference type="GO" id="GO:0007165">
    <property type="term" value="P:signal transduction"/>
    <property type="evidence" value="ECO:0007669"/>
    <property type="project" value="InterPro"/>
</dbReference>
<dbReference type="GO" id="GO:0019888">
    <property type="term" value="F:protein phosphatase regulator activity"/>
    <property type="evidence" value="ECO:0007669"/>
    <property type="project" value="UniProtKB-UniRule"/>
</dbReference>
<gene>
    <name evidence="3" type="ORF">POTOM_061481</name>
</gene>
<dbReference type="InterPro" id="IPR002554">
    <property type="entry name" value="PP2A_B56"/>
</dbReference>